<organism evidence="2 3">
    <name type="scientific">Sistotremastrum suecicum HHB10207 ss-3</name>
    <dbReference type="NCBI Taxonomy" id="1314776"/>
    <lineage>
        <taxon>Eukaryota</taxon>
        <taxon>Fungi</taxon>
        <taxon>Dikarya</taxon>
        <taxon>Basidiomycota</taxon>
        <taxon>Agaricomycotina</taxon>
        <taxon>Agaricomycetes</taxon>
        <taxon>Sistotremastrales</taxon>
        <taxon>Sistotremastraceae</taxon>
        <taxon>Sistotremastrum</taxon>
    </lineage>
</organism>
<keyword evidence="3" id="KW-1185">Reference proteome</keyword>
<evidence type="ECO:0000313" key="3">
    <source>
        <dbReference type="Proteomes" id="UP000076798"/>
    </source>
</evidence>
<dbReference type="AlphaFoldDB" id="A0A166DP77"/>
<feature type="compositionally biased region" description="Low complexity" evidence="1">
    <location>
        <begin position="105"/>
        <end position="117"/>
    </location>
</feature>
<gene>
    <name evidence="2" type="ORF">SISSUDRAFT_1061681</name>
</gene>
<feature type="compositionally biased region" description="Pro residues" evidence="1">
    <location>
        <begin position="69"/>
        <end position="80"/>
    </location>
</feature>
<dbReference type="Proteomes" id="UP000076798">
    <property type="component" value="Unassembled WGS sequence"/>
</dbReference>
<feature type="region of interest" description="Disordered" evidence="1">
    <location>
        <begin position="11"/>
        <end position="36"/>
    </location>
</feature>
<evidence type="ECO:0000256" key="1">
    <source>
        <dbReference type="SAM" id="MobiDB-lite"/>
    </source>
</evidence>
<reference evidence="2 3" key="1">
    <citation type="journal article" date="2016" name="Mol. Biol. Evol.">
        <title>Comparative Genomics of Early-Diverging Mushroom-Forming Fungi Provides Insights into the Origins of Lignocellulose Decay Capabilities.</title>
        <authorList>
            <person name="Nagy L.G."/>
            <person name="Riley R."/>
            <person name="Tritt A."/>
            <person name="Adam C."/>
            <person name="Daum C."/>
            <person name="Floudas D."/>
            <person name="Sun H."/>
            <person name="Yadav J.S."/>
            <person name="Pangilinan J."/>
            <person name="Larsson K.H."/>
            <person name="Matsuura K."/>
            <person name="Barry K."/>
            <person name="Labutti K."/>
            <person name="Kuo R."/>
            <person name="Ohm R.A."/>
            <person name="Bhattacharya S.S."/>
            <person name="Shirouzu T."/>
            <person name="Yoshinaga Y."/>
            <person name="Martin F.M."/>
            <person name="Grigoriev I.V."/>
            <person name="Hibbett D.S."/>
        </authorList>
    </citation>
    <scope>NUCLEOTIDE SEQUENCE [LARGE SCALE GENOMIC DNA]</scope>
    <source>
        <strain evidence="2 3">HHB10207 ss-3</strain>
    </source>
</reference>
<accession>A0A166DP77</accession>
<dbReference type="EMBL" id="KV428057">
    <property type="protein sequence ID" value="KZT38748.1"/>
    <property type="molecule type" value="Genomic_DNA"/>
</dbReference>
<name>A0A166DP77_9AGAM</name>
<evidence type="ECO:0000313" key="2">
    <source>
        <dbReference type="EMBL" id="KZT38748.1"/>
    </source>
</evidence>
<feature type="compositionally biased region" description="Polar residues" evidence="1">
    <location>
        <begin position="21"/>
        <end position="35"/>
    </location>
</feature>
<proteinExistence type="predicted"/>
<protein>
    <submittedName>
        <fullName evidence="2">Uncharacterized protein</fullName>
    </submittedName>
</protein>
<feature type="region of interest" description="Disordered" evidence="1">
    <location>
        <begin position="220"/>
        <end position="239"/>
    </location>
</feature>
<sequence>MDALWIDGLIDGRSDTPAYKGSSQDRIAPETSMTASPKRVEFVDDVAKQESCSASIQRRAVSHKNSLGSPPPYPLPPTPYPTFSKPVIVQLDDGSETPREANDASDPPSSIPPSHSLPLWAKAFDPLTTQLLSRSESSNSIESELERELFQGLKFLDGPFPAISRSVSSIKPAAISAMPTTSSSRISVRQKPSPRLDLTPAAIQAVQDKSASPKFTNESLTLPLASPTRPRHACTPSDTSTGATISTVIQKVTITSVSRSACLPSSPSLPLFASPISDAASPSLLDDLHDMSADFEHITNDWGDSFDAQATTAEPPSTWIPIIRPAEDGCALPNRSQIRTRKMRGSEVAVMRLTQYLENREQRDTKDCKRRGKIFSR</sequence>
<feature type="region of interest" description="Disordered" evidence="1">
    <location>
        <begin position="54"/>
        <end position="117"/>
    </location>
</feature>